<evidence type="ECO:0000256" key="17">
    <source>
        <dbReference type="ARBA" id="ARBA00023264"/>
    </source>
</evidence>
<dbReference type="GO" id="GO:0005886">
    <property type="term" value="C:plasma membrane"/>
    <property type="evidence" value="ECO:0007669"/>
    <property type="project" value="UniProtKB-SubCell"/>
</dbReference>
<dbReference type="EC" id="2.7.7.41" evidence="6 18"/>
<comment type="pathway">
    <text evidence="3 18">Phospholipid metabolism; CDP-diacylglycerol biosynthesis; CDP-diacylglycerol from sn-glycerol 3-phosphate: step 3/3.</text>
</comment>
<comment type="caution">
    <text evidence="20">The sequence shown here is derived from an EMBL/GenBank/DDBJ whole genome shotgun (WGS) entry which is preliminary data.</text>
</comment>
<keyword evidence="11 18" id="KW-0812">Transmembrane</keyword>
<dbReference type="PANTHER" id="PTHR46382">
    <property type="entry name" value="PHOSPHATIDATE CYTIDYLYLTRANSFERASE"/>
    <property type="match status" value="1"/>
</dbReference>
<evidence type="ECO:0000256" key="3">
    <source>
        <dbReference type="ARBA" id="ARBA00005119"/>
    </source>
</evidence>
<dbReference type="GO" id="GO:0016024">
    <property type="term" value="P:CDP-diacylglycerol biosynthetic process"/>
    <property type="evidence" value="ECO:0007669"/>
    <property type="project" value="UniProtKB-UniPathway"/>
</dbReference>
<keyword evidence="15 19" id="KW-0472">Membrane</keyword>
<comment type="similarity">
    <text evidence="5 18">Belongs to the CDS family.</text>
</comment>
<dbReference type="PANTHER" id="PTHR46382:SF1">
    <property type="entry name" value="PHOSPHATIDATE CYTIDYLYLTRANSFERASE"/>
    <property type="match status" value="1"/>
</dbReference>
<accession>A0A1Y1QU00</accession>
<evidence type="ECO:0000256" key="7">
    <source>
        <dbReference type="ARBA" id="ARBA00019373"/>
    </source>
</evidence>
<comment type="catalytic activity">
    <reaction evidence="1 18">
        <text>a 1,2-diacyl-sn-glycero-3-phosphate + CTP + H(+) = a CDP-1,2-diacyl-sn-glycerol + diphosphate</text>
        <dbReference type="Rhea" id="RHEA:16229"/>
        <dbReference type="ChEBI" id="CHEBI:15378"/>
        <dbReference type="ChEBI" id="CHEBI:33019"/>
        <dbReference type="ChEBI" id="CHEBI:37563"/>
        <dbReference type="ChEBI" id="CHEBI:58332"/>
        <dbReference type="ChEBI" id="CHEBI:58608"/>
        <dbReference type="EC" id="2.7.7.41"/>
    </reaction>
</comment>
<evidence type="ECO:0000313" key="20">
    <source>
        <dbReference type="EMBL" id="OQX13855.1"/>
    </source>
</evidence>
<evidence type="ECO:0000313" key="21">
    <source>
        <dbReference type="Proteomes" id="UP000192491"/>
    </source>
</evidence>
<evidence type="ECO:0000256" key="1">
    <source>
        <dbReference type="ARBA" id="ARBA00001698"/>
    </source>
</evidence>
<keyword evidence="10 18" id="KW-0808">Transferase</keyword>
<feature type="transmembrane region" description="Helical" evidence="19">
    <location>
        <begin position="28"/>
        <end position="45"/>
    </location>
</feature>
<dbReference type="AlphaFoldDB" id="A0A1Y1QU00"/>
<keyword evidence="17" id="KW-1208">Phospholipid metabolism</keyword>
<keyword evidence="13 19" id="KW-1133">Transmembrane helix</keyword>
<reference evidence="20 21" key="1">
    <citation type="submission" date="2017-01" db="EMBL/GenBank/DDBJ databases">
        <title>Novel large sulfur bacteria in the metagenomes of groundwater-fed chemosynthetic microbial mats in the Lake Huron basin.</title>
        <authorList>
            <person name="Sharrar A.M."/>
            <person name="Flood B.E."/>
            <person name="Bailey J.V."/>
            <person name="Jones D.S."/>
            <person name="Biddanda B."/>
            <person name="Ruberg S.A."/>
            <person name="Marcus D.N."/>
            <person name="Dick G.J."/>
        </authorList>
    </citation>
    <scope>NUCLEOTIDE SEQUENCE [LARGE SCALE GENOMIC DNA]</scope>
    <source>
        <strain evidence="20">A8</strain>
    </source>
</reference>
<evidence type="ECO:0000256" key="16">
    <source>
        <dbReference type="ARBA" id="ARBA00023209"/>
    </source>
</evidence>
<dbReference type="Proteomes" id="UP000192491">
    <property type="component" value="Unassembled WGS sequence"/>
</dbReference>
<evidence type="ECO:0000256" key="8">
    <source>
        <dbReference type="ARBA" id="ARBA00022475"/>
    </source>
</evidence>
<evidence type="ECO:0000256" key="4">
    <source>
        <dbReference type="ARBA" id="ARBA00005189"/>
    </source>
</evidence>
<dbReference type="STRING" id="1123401.GCA_000621325_00948"/>
<dbReference type="PROSITE" id="PS01315">
    <property type="entry name" value="CDS"/>
    <property type="match status" value="1"/>
</dbReference>
<feature type="transmembrane region" description="Helical" evidence="19">
    <location>
        <begin position="79"/>
        <end position="98"/>
    </location>
</feature>
<keyword evidence="14" id="KW-0443">Lipid metabolism</keyword>
<feature type="transmembrane region" description="Helical" evidence="19">
    <location>
        <begin position="110"/>
        <end position="128"/>
    </location>
</feature>
<keyword evidence="8" id="KW-1003">Cell membrane</keyword>
<feature type="transmembrane region" description="Helical" evidence="19">
    <location>
        <begin position="134"/>
        <end position="155"/>
    </location>
</feature>
<evidence type="ECO:0000256" key="12">
    <source>
        <dbReference type="ARBA" id="ARBA00022695"/>
    </source>
</evidence>
<evidence type="ECO:0000256" key="2">
    <source>
        <dbReference type="ARBA" id="ARBA00004651"/>
    </source>
</evidence>
<keyword evidence="12 18" id="KW-0548">Nucleotidyltransferase</keyword>
<evidence type="ECO:0000256" key="5">
    <source>
        <dbReference type="ARBA" id="ARBA00010185"/>
    </source>
</evidence>
<dbReference type="Pfam" id="PF01148">
    <property type="entry name" value="CTP_transf_1"/>
    <property type="match status" value="1"/>
</dbReference>
<evidence type="ECO:0000256" key="15">
    <source>
        <dbReference type="ARBA" id="ARBA00023136"/>
    </source>
</evidence>
<dbReference type="InterPro" id="IPR000374">
    <property type="entry name" value="PC_trans"/>
</dbReference>
<organism evidence="20 21">
    <name type="scientific">Thiothrix lacustris</name>
    <dbReference type="NCBI Taxonomy" id="525917"/>
    <lineage>
        <taxon>Bacteria</taxon>
        <taxon>Pseudomonadati</taxon>
        <taxon>Pseudomonadota</taxon>
        <taxon>Gammaproteobacteria</taxon>
        <taxon>Thiotrichales</taxon>
        <taxon>Thiotrichaceae</taxon>
        <taxon>Thiothrix</taxon>
    </lineage>
</organism>
<protein>
    <recommendedName>
        <fullName evidence="7 18">Phosphatidate cytidylyltransferase</fullName>
        <ecNumber evidence="6 18">2.7.7.41</ecNumber>
    </recommendedName>
</protein>
<evidence type="ECO:0000256" key="18">
    <source>
        <dbReference type="RuleBase" id="RU003938"/>
    </source>
</evidence>
<evidence type="ECO:0000256" key="19">
    <source>
        <dbReference type="SAM" id="Phobius"/>
    </source>
</evidence>
<feature type="transmembrane region" description="Helical" evidence="19">
    <location>
        <begin position="203"/>
        <end position="222"/>
    </location>
</feature>
<sequence>MLKQRMMTGLVLILLVFAGIRFLPTELFGLFSLMFIVGLGAWEWAGLTGCYLPEKRMAGAMMILTASIPLVFIRPDPVWVLLISIPVWALILLALRMYPRNAGFYKKHALLMRLSGILVLLPAWYALMHLHVMHYTYVIYLITLIALADTAAYFTGRKFGKNQLAPDLSPGKTKEGMSGAVIVTAVWAALAGFWLDIPEGKGVIFMGLSMFVVLMSVAGDLFESLLKRESGVKDSGSILPGHGGILDRIDSLLAAAPLFTLGLLWLGIFRGV</sequence>
<dbReference type="EMBL" id="MTEJ01000039">
    <property type="protein sequence ID" value="OQX13855.1"/>
    <property type="molecule type" value="Genomic_DNA"/>
</dbReference>
<proteinExistence type="inferred from homology"/>
<evidence type="ECO:0000256" key="11">
    <source>
        <dbReference type="ARBA" id="ARBA00022692"/>
    </source>
</evidence>
<dbReference type="GO" id="GO:0004605">
    <property type="term" value="F:phosphatidate cytidylyltransferase activity"/>
    <property type="evidence" value="ECO:0007669"/>
    <property type="project" value="UniProtKB-EC"/>
</dbReference>
<evidence type="ECO:0000256" key="6">
    <source>
        <dbReference type="ARBA" id="ARBA00012487"/>
    </source>
</evidence>
<evidence type="ECO:0000256" key="9">
    <source>
        <dbReference type="ARBA" id="ARBA00022516"/>
    </source>
</evidence>
<dbReference type="UniPathway" id="UPA00557">
    <property type="reaction ID" value="UER00614"/>
</dbReference>
<keyword evidence="16" id="KW-0594">Phospholipid biosynthesis</keyword>
<evidence type="ECO:0000256" key="13">
    <source>
        <dbReference type="ARBA" id="ARBA00022989"/>
    </source>
</evidence>
<keyword evidence="9" id="KW-0444">Lipid biosynthesis</keyword>
<comment type="pathway">
    <text evidence="4">Lipid metabolism.</text>
</comment>
<feature type="transmembrane region" description="Helical" evidence="19">
    <location>
        <begin position="176"/>
        <end position="197"/>
    </location>
</feature>
<comment type="subcellular location">
    <subcellularLocation>
        <location evidence="2">Cell membrane</location>
        <topology evidence="2">Multi-pass membrane protein</topology>
    </subcellularLocation>
</comment>
<name>A0A1Y1QU00_9GAMM</name>
<evidence type="ECO:0000256" key="14">
    <source>
        <dbReference type="ARBA" id="ARBA00023098"/>
    </source>
</evidence>
<feature type="transmembrane region" description="Helical" evidence="19">
    <location>
        <begin position="252"/>
        <end position="269"/>
    </location>
</feature>
<evidence type="ECO:0000256" key="10">
    <source>
        <dbReference type="ARBA" id="ARBA00022679"/>
    </source>
</evidence>
<gene>
    <name evidence="20" type="ORF">BWK73_11095</name>
</gene>